<accession>A0ABX2ZW44</accession>
<protein>
    <recommendedName>
        <fullName evidence="1">DUF4240 domain-containing protein</fullName>
    </recommendedName>
</protein>
<feature type="domain" description="DUF4240" evidence="1">
    <location>
        <begin position="1"/>
        <end position="124"/>
    </location>
</feature>
<dbReference type="Proteomes" id="UP000094580">
    <property type="component" value="Unassembled WGS sequence"/>
</dbReference>
<comment type="caution">
    <text evidence="2">The sequence shown here is derived from an EMBL/GenBank/DDBJ whole genome shotgun (WGS) entry which is preliminary data.</text>
</comment>
<proteinExistence type="predicted"/>
<dbReference type="EMBL" id="MDKC01000002">
    <property type="protein sequence ID" value="ODG93589.1"/>
    <property type="molecule type" value="Genomic_DNA"/>
</dbReference>
<reference evidence="2 3" key="1">
    <citation type="submission" date="2016-07" db="EMBL/GenBank/DDBJ databases">
        <authorList>
            <person name="Townsley L."/>
            <person name="Shank E.A."/>
        </authorList>
    </citation>
    <scope>NUCLEOTIDE SEQUENCE [LARGE SCALE GENOMIC DNA]</scope>
    <source>
        <strain evidence="2 3">CH01</strain>
    </source>
</reference>
<organism evidence="2 3">
    <name type="scientific">Gottfriedia luciferensis</name>
    <dbReference type="NCBI Taxonomy" id="178774"/>
    <lineage>
        <taxon>Bacteria</taxon>
        <taxon>Bacillati</taxon>
        <taxon>Bacillota</taxon>
        <taxon>Bacilli</taxon>
        <taxon>Bacillales</taxon>
        <taxon>Bacillaceae</taxon>
        <taxon>Gottfriedia</taxon>
    </lineage>
</organism>
<evidence type="ECO:0000313" key="3">
    <source>
        <dbReference type="Proteomes" id="UP000094580"/>
    </source>
</evidence>
<dbReference type="InterPro" id="IPR025334">
    <property type="entry name" value="DUF4240"/>
</dbReference>
<evidence type="ECO:0000259" key="1">
    <source>
        <dbReference type="Pfam" id="PF14024"/>
    </source>
</evidence>
<gene>
    <name evidence="2" type="ORF">BED47_04155</name>
</gene>
<keyword evidence="3" id="KW-1185">Reference proteome</keyword>
<name>A0ABX2ZW44_9BACI</name>
<dbReference type="Pfam" id="PF14024">
    <property type="entry name" value="DUF4240"/>
    <property type="match status" value="1"/>
</dbReference>
<sequence>MNEETFWSIISLLDVESSIDGEEIIQPAVEVLTKMSVKDIKQFEETLSYKLYLLDTKEHAKNIGENSYSEDDTSYFSPDLFLYKRCLVISKGKEFYDHTLNNPINMPKDYSFEMLLSLASVAYEMRMKKEFEYIPGCDYETFSNLEGWKS</sequence>
<evidence type="ECO:0000313" key="2">
    <source>
        <dbReference type="EMBL" id="ODG93589.1"/>
    </source>
</evidence>